<comment type="caution">
    <text evidence="15">The sequence shown here is derived from an EMBL/GenBank/DDBJ whole genome shotgun (WGS) entry which is preliminary data.</text>
</comment>
<evidence type="ECO:0000256" key="12">
    <source>
        <dbReference type="RuleBase" id="RU079119"/>
    </source>
</evidence>
<keyword evidence="2 11" id="KW-0808">Transferase</keyword>
<evidence type="ECO:0000256" key="10">
    <source>
        <dbReference type="ARBA" id="ARBA00048048"/>
    </source>
</evidence>
<dbReference type="Pfam" id="PF01529">
    <property type="entry name" value="DHHC"/>
    <property type="match status" value="1"/>
</dbReference>
<keyword evidence="4 11" id="KW-0256">Endoplasmic reticulum</keyword>
<proteinExistence type="inferred from homology"/>
<feature type="transmembrane region" description="Helical" evidence="11 12">
    <location>
        <begin position="177"/>
        <end position="203"/>
    </location>
</feature>
<evidence type="ECO:0000256" key="13">
    <source>
        <dbReference type="SAM" id="MobiDB-lite"/>
    </source>
</evidence>
<organism evidence="15 16">
    <name type="scientific">Crepidotus variabilis</name>
    <dbReference type="NCBI Taxonomy" id="179855"/>
    <lineage>
        <taxon>Eukaryota</taxon>
        <taxon>Fungi</taxon>
        <taxon>Dikarya</taxon>
        <taxon>Basidiomycota</taxon>
        <taxon>Agaricomycotina</taxon>
        <taxon>Agaricomycetes</taxon>
        <taxon>Agaricomycetidae</taxon>
        <taxon>Agaricales</taxon>
        <taxon>Agaricineae</taxon>
        <taxon>Crepidotaceae</taxon>
        <taxon>Crepidotus</taxon>
    </lineage>
</organism>
<dbReference type="InterPro" id="IPR039859">
    <property type="entry name" value="PFA4/ZDH16/20/ERF2-like"/>
</dbReference>
<keyword evidence="7 11" id="KW-0564">Palmitate</keyword>
<evidence type="ECO:0000256" key="6">
    <source>
        <dbReference type="ARBA" id="ARBA00023136"/>
    </source>
</evidence>
<evidence type="ECO:0000259" key="14">
    <source>
        <dbReference type="Pfam" id="PF01529"/>
    </source>
</evidence>
<dbReference type="Proteomes" id="UP000807306">
    <property type="component" value="Unassembled WGS sequence"/>
</dbReference>
<dbReference type="EC" id="2.3.1.225" evidence="11"/>
<dbReference type="PROSITE" id="PS50216">
    <property type="entry name" value="DHHC"/>
    <property type="match status" value="1"/>
</dbReference>
<dbReference type="PANTHER" id="PTHR12246">
    <property type="entry name" value="PALMITOYLTRANSFERASE ZDHHC16"/>
    <property type="match status" value="1"/>
</dbReference>
<protein>
    <recommendedName>
        <fullName evidence="11">Palmitoyltransferase PFA4</fullName>
        <ecNumber evidence="11">2.3.1.225</ecNumber>
    </recommendedName>
    <alternativeName>
        <fullName evidence="11">Protein S-acyltransferase</fullName>
        <shortName evidence="11">PAT</shortName>
    </alternativeName>
    <alternativeName>
        <fullName evidence="11">Protein fatty acyltransferase 4</fullName>
    </alternativeName>
</protein>
<name>A0A9P6EMN3_9AGAR</name>
<dbReference type="AlphaFoldDB" id="A0A9P6EMN3"/>
<evidence type="ECO:0000256" key="9">
    <source>
        <dbReference type="ARBA" id="ARBA00023315"/>
    </source>
</evidence>
<comment type="subcellular location">
    <subcellularLocation>
        <location evidence="11">Endoplasmic reticulum membrane</location>
        <topology evidence="11">Multi-pass membrane protein</topology>
    </subcellularLocation>
    <subcellularLocation>
        <location evidence="1">Membrane</location>
        <topology evidence="1">Multi-pass membrane protein</topology>
    </subcellularLocation>
</comment>
<feature type="compositionally biased region" description="Basic and acidic residues" evidence="13">
    <location>
        <begin position="345"/>
        <end position="354"/>
    </location>
</feature>
<comment type="caution">
    <text evidence="11">Lacks conserved residue(s) required for the propagation of feature annotation.</text>
</comment>
<evidence type="ECO:0000256" key="1">
    <source>
        <dbReference type="ARBA" id="ARBA00004141"/>
    </source>
</evidence>
<reference evidence="15" key="1">
    <citation type="submission" date="2020-11" db="EMBL/GenBank/DDBJ databases">
        <authorList>
            <consortium name="DOE Joint Genome Institute"/>
            <person name="Ahrendt S."/>
            <person name="Riley R."/>
            <person name="Andreopoulos W."/>
            <person name="Labutti K."/>
            <person name="Pangilinan J."/>
            <person name="Ruiz-Duenas F.J."/>
            <person name="Barrasa J.M."/>
            <person name="Sanchez-Garcia M."/>
            <person name="Camarero S."/>
            <person name="Miyauchi S."/>
            <person name="Serrano A."/>
            <person name="Linde D."/>
            <person name="Babiker R."/>
            <person name="Drula E."/>
            <person name="Ayuso-Fernandez I."/>
            <person name="Pacheco R."/>
            <person name="Padilla G."/>
            <person name="Ferreira P."/>
            <person name="Barriuso J."/>
            <person name="Kellner H."/>
            <person name="Castanera R."/>
            <person name="Alfaro M."/>
            <person name="Ramirez L."/>
            <person name="Pisabarro A.G."/>
            <person name="Kuo A."/>
            <person name="Tritt A."/>
            <person name="Lipzen A."/>
            <person name="He G."/>
            <person name="Yan M."/>
            <person name="Ng V."/>
            <person name="Cullen D."/>
            <person name="Martin F."/>
            <person name="Rosso M.-N."/>
            <person name="Henrissat B."/>
            <person name="Hibbett D."/>
            <person name="Martinez A.T."/>
            <person name="Grigoriev I.V."/>
        </authorList>
    </citation>
    <scope>NUCLEOTIDE SEQUENCE</scope>
    <source>
        <strain evidence="15">CBS 506.95</strain>
    </source>
</reference>
<keyword evidence="8 11" id="KW-0449">Lipoprotein</keyword>
<keyword evidence="16" id="KW-1185">Reference proteome</keyword>
<evidence type="ECO:0000313" key="15">
    <source>
        <dbReference type="EMBL" id="KAF9531906.1"/>
    </source>
</evidence>
<evidence type="ECO:0000256" key="11">
    <source>
        <dbReference type="HAMAP-Rule" id="MF_03199"/>
    </source>
</evidence>
<sequence>MHPILGRIIVNFVLSLICFIAYSSQIFILWPWYGNVLSVELVTLLLPFNILVGLLLWNYFLCVFTDPGRVPAGWKPDTHADGLEVKKLTGQPRYCRMCEQYKPPRSHHCKQCNRCVLRMDHHCPWINNCVGHGNYGYFLRFLFYVDLACSYHITMVTKRVFYSIGTRYWDEPSSLELIMIILNYVACVPVLLAVGGFSLYHFYSLSSNTTTIEGWEKEKVALMVKKGRLREIKYPYDLGRRKNINSVLGTNPLLWCWPRPAIGNGLKYDLSKKDGESWPPEEHQISEQLVEVHTTGRSPWTYESEGLNPSLQPSNSSLRKQTGTPNARQRRGLPLGASAVPPYHPDYEDLHEQQSYDDPESSTDEEGPSSGRVRVRNGSEGVEVSAPNRDEMLRRYLQELGEEPGRYMRYIPQPDSEDEDDNVPLAYKIASAHVMKDELPRA</sequence>
<evidence type="ECO:0000256" key="8">
    <source>
        <dbReference type="ARBA" id="ARBA00023288"/>
    </source>
</evidence>
<evidence type="ECO:0000256" key="5">
    <source>
        <dbReference type="ARBA" id="ARBA00022989"/>
    </source>
</evidence>
<dbReference type="HAMAP" id="MF_03199">
    <property type="entry name" value="DHHC_PAT_PFA4"/>
    <property type="match status" value="1"/>
</dbReference>
<dbReference type="EMBL" id="MU157833">
    <property type="protein sequence ID" value="KAF9531906.1"/>
    <property type="molecule type" value="Genomic_DNA"/>
</dbReference>
<comment type="domain">
    <text evidence="11 12">The DHHC domain is required for palmitoyltransferase activity.</text>
</comment>
<feature type="compositionally biased region" description="Low complexity" evidence="13">
    <location>
        <begin position="307"/>
        <end position="318"/>
    </location>
</feature>
<accession>A0A9P6EMN3</accession>
<feature type="transmembrane region" description="Helical" evidence="11 12">
    <location>
        <begin position="45"/>
        <end position="65"/>
    </location>
</feature>
<comment type="function">
    <text evidence="11">Mediates the reversible addition of palmitate to target proteins, thereby regulating their membrane association and biological function.</text>
</comment>
<dbReference type="GO" id="GO:0019706">
    <property type="term" value="F:protein-cysteine S-palmitoyltransferase activity"/>
    <property type="evidence" value="ECO:0007669"/>
    <property type="project" value="UniProtKB-UniRule"/>
</dbReference>
<dbReference type="InterPro" id="IPR001594">
    <property type="entry name" value="Palmitoyltrfase_DHHC"/>
</dbReference>
<evidence type="ECO:0000256" key="4">
    <source>
        <dbReference type="ARBA" id="ARBA00022824"/>
    </source>
</evidence>
<comment type="catalytic activity">
    <reaction evidence="10 11 12">
        <text>L-cysteinyl-[protein] + hexadecanoyl-CoA = S-hexadecanoyl-L-cysteinyl-[protein] + CoA</text>
        <dbReference type="Rhea" id="RHEA:36683"/>
        <dbReference type="Rhea" id="RHEA-COMP:10131"/>
        <dbReference type="Rhea" id="RHEA-COMP:11032"/>
        <dbReference type="ChEBI" id="CHEBI:29950"/>
        <dbReference type="ChEBI" id="CHEBI:57287"/>
        <dbReference type="ChEBI" id="CHEBI:57379"/>
        <dbReference type="ChEBI" id="CHEBI:74151"/>
        <dbReference type="EC" id="2.3.1.225"/>
    </reaction>
</comment>
<feature type="domain" description="Palmitoyltransferase DHHC" evidence="14">
    <location>
        <begin position="90"/>
        <end position="217"/>
    </location>
</feature>
<dbReference type="OrthoDB" id="331948at2759"/>
<feature type="transmembrane region" description="Helical" evidence="11 12">
    <location>
        <begin position="12"/>
        <end position="33"/>
    </location>
</feature>
<keyword evidence="5 11" id="KW-1133">Transmembrane helix</keyword>
<keyword evidence="3 11" id="KW-0812">Transmembrane</keyword>
<dbReference type="InterPro" id="IPR033682">
    <property type="entry name" value="PFA4"/>
</dbReference>
<dbReference type="GO" id="GO:0005789">
    <property type="term" value="C:endoplasmic reticulum membrane"/>
    <property type="evidence" value="ECO:0007669"/>
    <property type="project" value="UniProtKB-SubCell"/>
</dbReference>
<gene>
    <name evidence="11" type="primary">PFA4</name>
    <name evidence="15" type="ORF">CPB83DRAFT_848010</name>
</gene>
<evidence type="ECO:0000256" key="3">
    <source>
        <dbReference type="ARBA" id="ARBA00022692"/>
    </source>
</evidence>
<evidence type="ECO:0000313" key="16">
    <source>
        <dbReference type="Proteomes" id="UP000807306"/>
    </source>
</evidence>
<comment type="similarity">
    <text evidence="11">Belongs to the DHHC palmitoyltransferase family. PFA4 subfamily.</text>
</comment>
<feature type="region of interest" description="Disordered" evidence="13">
    <location>
        <begin position="299"/>
        <end position="388"/>
    </location>
</feature>
<evidence type="ECO:0000256" key="7">
    <source>
        <dbReference type="ARBA" id="ARBA00023139"/>
    </source>
</evidence>
<feature type="active site" description="S-palmitoyl cysteine intermediate" evidence="11">
    <location>
        <position position="123"/>
    </location>
</feature>
<evidence type="ECO:0000256" key="2">
    <source>
        <dbReference type="ARBA" id="ARBA00022679"/>
    </source>
</evidence>
<keyword evidence="6 11" id="KW-0472">Membrane</keyword>
<keyword evidence="9 11" id="KW-0012">Acyltransferase</keyword>
<feature type="compositionally biased region" description="Acidic residues" evidence="13">
    <location>
        <begin position="355"/>
        <end position="367"/>
    </location>
</feature>